<keyword evidence="4" id="KW-1185">Reference proteome</keyword>
<dbReference type="InterPro" id="IPR052738">
    <property type="entry name" value="ABC-Tungstate_binding"/>
</dbReference>
<feature type="domain" description="PBP" evidence="2">
    <location>
        <begin position="16"/>
        <end position="241"/>
    </location>
</feature>
<organism evidence="3 4">
    <name type="scientific">Pseudosulfitobacter koreensis</name>
    <dbReference type="NCBI Taxonomy" id="2968472"/>
    <lineage>
        <taxon>Bacteria</taxon>
        <taxon>Pseudomonadati</taxon>
        <taxon>Pseudomonadota</taxon>
        <taxon>Alphaproteobacteria</taxon>
        <taxon>Rhodobacterales</taxon>
        <taxon>Roseobacteraceae</taxon>
        <taxon>Pseudosulfitobacter</taxon>
    </lineage>
</organism>
<feature type="signal peptide" evidence="1">
    <location>
        <begin position="1"/>
        <end position="19"/>
    </location>
</feature>
<dbReference type="Proteomes" id="UP001165396">
    <property type="component" value="Unassembled WGS sequence"/>
</dbReference>
<feature type="chain" id="PRO_5045956577" evidence="1">
    <location>
        <begin position="20"/>
        <end position="265"/>
    </location>
</feature>
<evidence type="ECO:0000259" key="2">
    <source>
        <dbReference type="Pfam" id="PF12849"/>
    </source>
</evidence>
<dbReference type="EMBL" id="JANKJG010000001">
    <property type="protein sequence ID" value="MCR8825121.1"/>
    <property type="molecule type" value="Genomic_DNA"/>
</dbReference>
<accession>A0ABT1YW69</accession>
<evidence type="ECO:0000256" key="1">
    <source>
        <dbReference type="SAM" id="SignalP"/>
    </source>
</evidence>
<name>A0ABT1YW69_9RHOB</name>
<dbReference type="Pfam" id="PF12849">
    <property type="entry name" value="PBP_like_2"/>
    <property type="match status" value="1"/>
</dbReference>
<gene>
    <name evidence="3" type="ORF">NTA49_01085</name>
</gene>
<comment type="caution">
    <text evidence="3">The sequence shown here is derived from an EMBL/GenBank/DDBJ whole genome shotgun (WGS) entry which is preliminary data.</text>
</comment>
<evidence type="ECO:0000313" key="4">
    <source>
        <dbReference type="Proteomes" id="UP001165396"/>
    </source>
</evidence>
<dbReference type="PANTHER" id="PTHR37945">
    <property type="entry name" value="EXTRACELLULAR TUNGSTATE BINDING PROTEIN"/>
    <property type="match status" value="1"/>
</dbReference>
<sequence length="265" mass="28572">MIRFLAAVALVLGANAAQAETLKLAVTTSFAASGLSDVLLPALQEDTGIDVQVLVGDTANALALGETGQVDAILIHSRRDEEAFIAEGFGTHCRKIMYDDFVLVGPVDDYAGIAQSVSVTEALQRIAKSERHFVSLGTDGLVYQKEQALWADAGLMPQQFPNWYVTADAGIEASLSAAVEAEGYILTDRTSWLTFEGKNGLAVLFSGDPVLFSQYNFVPVDPERHPHVSFDTARRVEAWLTGPRAADLIDSYEIAGETPFTFNAE</sequence>
<proteinExistence type="predicted"/>
<dbReference type="RefSeq" id="WP_258292797.1">
    <property type="nucleotide sequence ID" value="NZ_JANKJG010000001.1"/>
</dbReference>
<dbReference type="InterPro" id="IPR024370">
    <property type="entry name" value="PBP_domain"/>
</dbReference>
<dbReference type="Gene3D" id="3.40.190.10">
    <property type="entry name" value="Periplasmic binding protein-like II"/>
    <property type="match status" value="2"/>
</dbReference>
<dbReference type="SUPFAM" id="SSF53850">
    <property type="entry name" value="Periplasmic binding protein-like II"/>
    <property type="match status" value="1"/>
</dbReference>
<protein>
    <submittedName>
        <fullName evidence="3">Substrate-binding domain-containing protein</fullName>
    </submittedName>
</protein>
<evidence type="ECO:0000313" key="3">
    <source>
        <dbReference type="EMBL" id="MCR8825121.1"/>
    </source>
</evidence>
<dbReference type="PANTHER" id="PTHR37945:SF1">
    <property type="entry name" value="EXTRACELLULAR TUNGSTATE BINDING PROTEIN"/>
    <property type="match status" value="1"/>
</dbReference>
<reference evidence="3" key="1">
    <citation type="submission" date="2022-07" db="EMBL/GenBank/DDBJ databases">
        <title>Pseudosulfitobacter sp. strain AP-MA-4, whole genome sequence.</title>
        <authorList>
            <person name="Jiang Y."/>
        </authorList>
    </citation>
    <scope>NUCLEOTIDE SEQUENCE</scope>
    <source>
        <strain evidence="3">AP-MA-4</strain>
    </source>
</reference>
<keyword evidence="1" id="KW-0732">Signal</keyword>